<evidence type="ECO:0000313" key="1">
    <source>
        <dbReference type="EMBL" id="UOR10471.1"/>
    </source>
</evidence>
<evidence type="ECO:0000313" key="2">
    <source>
        <dbReference type="Proteomes" id="UP000830326"/>
    </source>
</evidence>
<dbReference type="Proteomes" id="UP000830326">
    <property type="component" value="Chromosome"/>
</dbReference>
<dbReference type="InterPro" id="IPR012347">
    <property type="entry name" value="Ferritin-like"/>
</dbReference>
<dbReference type="Gene3D" id="1.20.1260.10">
    <property type="match status" value="2"/>
</dbReference>
<accession>A0ABY4H7G0</accession>
<protein>
    <submittedName>
        <fullName evidence="1">DUF3231 family protein</fullName>
    </submittedName>
</protein>
<keyword evidence="2" id="KW-1185">Reference proteome</keyword>
<organism evidence="1 2">
    <name type="scientific">Halobacillus amylolyticus</name>
    <dbReference type="NCBI Taxonomy" id="2932259"/>
    <lineage>
        <taxon>Bacteria</taxon>
        <taxon>Bacillati</taxon>
        <taxon>Bacillota</taxon>
        <taxon>Bacilli</taxon>
        <taxon>Bacillales</taxon>
        <taxon>Bacillaceae</taxon>
        <taxon>Halobacillus</taxon>
    </lineage>
</organism>
<dbReference type="Pfam" id="PF11553">
    <property type="entry name" value="DUF3231"/>
    <property type="match status" value="2"/>
</dbReference>
<gene>
    <name evidence="1" type="ORF">MUO15_12345</name>
</gene>
<sequence>MDKLPLTANELGMLWTQYVQNSMVDQILRYFLETVENEKTKSVIEETLAISIDTAKESKRLLVEDGAPAPKGFNEQDVDLNSPKLFTDSFMLTFIEHIGKAGVATNGLSLGFSVRKDVRDFLSETTRKTIDLFNHCIDTSLSEDVYIRAPQVDVQSEAEYVQGKKYSSPFKKRSLNTVEISHLFENVKTNVIGEKLCTGFAQTTKSPEIKSYLKKGKKISKKHLNTFTNTLKESDIYPPMSSSSMVSTSTTPVFSNRLIIFLMTMLSSAGQANYSAGSSASFRYDIIFNYQKLSAEISLFAKDGLDLMIKNGWLEEPSQAPDRSDLIK</sequence>
<name>A0ABY4H7G0_9BACI</name>
<reference evidence="1" key="1">
    <citation type="submission" date="2022-04" db="EMBL/GenBank/DDBJ databases">
        <title>Halobacillus sp. isolated from saltern.</title>
        <authorList>
            <person name="Won M."/>
            <person name="Lee C.-M."/>
            <person name="Woen H.-Y."/>
            <person name="Kwon S.-W."/>
        </authorList>
    </citation>
    <scope>NUCLEOTIDE SEQUENCE</scope>
    <source>
        <strain evidence="1">SSHM10-5</strain>
    </source>
</reference>
<proteinExistence type="predicted"/>
<dbReference type="InterPro" id="IPR021617">
    <property type="entry name" value="DUF3231"/>
</dbReference>
<dbReference type="EMBL" id="CP095075">
    <property type="protein sequence ID" value="UOR10471.1"/>
    <property type="molecule type" value="Genomic_DNA"/>
</dbReference>
<dbReference type="RefSeq" id="WP_245029575.1">
    <property type="nucleotide sequence ID" value="NZ_CP095075.1"/>
</dbReference>